<dbReference type="GO" id="GO:0032259">
    <property type="term" value="P:methylation"/>
    <property type="evidence" value="ECO:0007669"/>
    <property type="project" value="InterPro"/>
</dbReference>
<dbReference type="STRING" id="1507870.A0A1V8T2J4"/>
<dbReference type="Proteomes" id="UP000192596">
    <property type="component" value="Unassembled WGS sequence"/>
</dbReference>
<dbReference type="InParanoid" id="A0A1V8T2J4"/>
<dbReference type="GO" id="GO:0008168">
    <property type="term" value="F:methyltransferase activity"/>
    <property type="evidence" value="ECO:0007669"/>
    <property type="project" value="InterPro"/>
</dbReference>
<evidence type="ECO:0008006" key="4">
    <source>
        <dbReference type="Google" id="ProtNLM"/>
    </source>
</evidence>
<accession>A0A1V8T2J4</accession>
<comment type="caution">
    <text evidence="2">The sequence shown here is derived from an EMBL/GenBank/DDBJ whole genome shotgun (WGS) entry which is preliminary data.</text>
</comment>
<dbReference type="SUPFAM" id="SSF53335">
    <property type="entry name" value="S-adenosyl-L-methionine-dependent methyltransferases"/>
    <property type="match status" value="1"/>
</dbReference>
<dbReference type="PROSITE" id="PS00092">
    <property type="entry name" value="N6_MTASE"/>
    <property type="match status" value="1"/>
</dbReference>
<keyword evidence="3" id="KW-1185">Reference proteome</keyword>
<name>A0A1V8T2J4_9PEZI</name>
<comment type="similarity">
    <text evidence="1">Belongs to the MT-A70-like family.</text>
</comment>
<dbReference type="GO" id="GO:0005634">
    <property type="term" value="C:nucleus"/>
    <property type="evidence" value="ECO:0007669"/>
    <property type="project" value="TreeGrafter"/>
</dbReference>
<evidence type="ECO:0000313" key="3">
    <source>
        <dbReference type="Proteomes" id="UP000192596"/>
    </source>
</evidence>
<protein>
    <recommendedName>
        <fullName evidence="4">MT-A70-domain-containing protein</fullName>
    </recommendedName>
</protein>
<dbReference type="OrthoDB" id="61116at2759"/>
<evidence type="ECO:0000313" key="2">
    <source>
        <dbReference type="EMBL" id="OQO05645.1"/>
    </source>
</evidence>
<proteinExistence type="inferred from homology"/>
<dbReference type="InterPro" id="IPR029063">
    <property type="entry name" value="SAM-dependent_MTases_sf"/>
</dbReference>
<dbReference type="InterPro" id="IPR002052">
    <property type="entry name" value="DNA_methylase_N6_adenine_CS"/>
</dbReference>
<organism evidence="2 3">
    <name type="scientific">Cryoendolithus antarcticus</name>
    <dbReference type="NCBI Taxonomy" id="1507870"/>
    <lineage>
        <taxon>Eukaryota</taxon>
        <taxon>Fungi</taxon>
        <taxon>Dikarya</taxon>
        <taxon>Ascomycota</taxon>
        <taxon>Pezizomycotina</taxon>
        <taxon>Dothideomycetes</taxon>
        <taxon>Dothideomycetidae</taxon>
        <taxon>Cladosporiales</taxon>
        <taxon>Cladosporiaceae</taxon>
        <taxon>Cryoendolithus</taxon>
    </lineage>
</organism>
<dbReference type="Pfam" id="PF05063">
    <property type="entry name" value="MT-A70"/>
    <property type="match status" value="1"/>
</dbReference>
<dbReference type="PANTHER" id="PTHR12829:SF4">
    <property type="entry name" value="N(6)-ADENINE-SPECIFIC METHYLTRANSFERASE METTL4"/>
    <property type="match status" value="1"/>
</dbReference>
<reference evidence="3" key="1">
    <citation type="submission" date="2017-03" db="EMBL/GenBank/DDBJ databases">
        <title>Genomes of endolithic fungi from Antarctica.</title>
        <authorList>
            <person name="Coleine C."/>
            <person name="Masonjones S."/>
            <person name="Stajich J.E."/>
        </authorList>
    </citation>
    <scope>NUCLEOTIDE SEQUENCE [LARGE SCALE GENOMIC DNA]</scope>
    <source>
        <strain evidence="3">CCFEE 5527</strain>
    </source>
</reference>
<dbReference type="PANTHER" id="PTHR12829">
    <property type="entry name" value="N6-ADENOSINE-METHYLTRANSFERASE"/>
    <property type="match status" value="1"/>
</dbReference>
<dbReference type="AlphaFoldDB" id="A0A1V8T2J4"/>
<evidence type="ECO:0000256" key="1">
    <source>
        <dbReference type="PROSITE-ProRule" id="PRU00489"/>
    </source>
</evidence>
<dbReference type="PROSITE" id="PS51143">
    <property type="entry name" value="MT_A70"/>
    <property type="match status" value="1"/>
</dbReference>
<dbReference type="GO" id="GO:0003676">
    <property type="term" value="F:nucleic acid binding"/>
    <property type="evidence" value="ECO:0007669"/>
    <property type="project" value="InterPro"/>
</dbReference>
<dbReference type="EMBL" id="NAJO01000018">
    <property type="protein sequence ID" value="OQO05645.1"/>
    <property type="molecule type" value="Genomic_DNA"/>
</dbReference>
<gene>
    <name evidence="2" type="ORF">B0A48_09737</name>
</gene>
<dbReference type="InterPro" id="IPR007757">
    <property type="entry name" value="MT-A70-like"/>
</dbReference>
<sequence length="438" mass="48767">MVEQVPSSILWESEDHTVAVIDIPRSIAAAQGTSEHPCHDQIASTEAIITPYASNEPKSGKAKQALAAQAADIELHLEYSALLVQALNQVRCHHSGPWHLPRYISEKPQHTAKKRKLSAVGEPAYPLSDPPTCALAESEGPLSSPDEFLSSMAKTILTVFDSMPIETREQHAYSSLMETKSCSLLTVCDPTGVPNASFRIPSNSSFHLGDCANLTDFHATVRAQAEHLDTRRKFDFILLDPPWPNRSVKRTHKTAESTYAIASSLHDVYDLVMGMDLDILMEADCLVGFWITNKAQVRELVLDEAGIFAAWGVELVEEWIWLKTTAGGEPVTPIDAVWRKPYEVLLLGRRRVSYAVATPIQAKDKVVSRVILGVPDLHSRKPCLKELIEPLMPNAAKYRALEVFPRHLVAGWWSVGDQCIKYNRKGYWRSTLNDRVTD</sequence>